<evidence type="ECO:0000256" key="5">
    <source>
        <dbReference type="SAM" id="SignalP"/>
    </source>
</evidence>
<evidence type="ECO:0000313" key="8">
    <source>
        <dbReference type="EMBL" id="CAK0882185.1"/>
    </source>
</evidence>
<keyword evidence="2" id="KW-0396">Initiation factor</keyword>
<dbReference type="InterPro" id="IPR019814">
    <property type="entry name" value="Translation_initiation_fac_3_N"/>
</dbReference>
<dbReference type="SUPFAM" id="SSF54364">
    <property type="entry name" value="Translation initiation factor IF3, N-terminal domain"/>
    <property type="match status" value="1"/>
</dbReference>
<feature type="region of interest" description="Disordered" evidence="4">
    <location>
        <begin position="240"/>
        <end position="277"/>
    </location>
</feature>
<reference evidence="8" key="1">
    <citation type="submission" date="2023-10" db="EMBL/GenBank/DDBJ databases">
        <authorList>
            <person name="Chen Y."/>
            <person name="Shah S."/>
            <person name="Dougan E. K."/>
            <person name="Thang M."/>
            <person name="Chan C."/>
        </authorList>
    </citation>
    <scope>NUCLEOTIDE SEQUENCE [LARGE SCALE GENOMIC DNA]</scope>
</reference>
<evidence type="ECO:0008006" key="10">
    <source>
        <dbReference type="Google" id="ProtNLM"/>
    </source>
</evidence>
<feature type="signal peptide" evidence="5">
    <location>
        <begin position="1"/>
        <end position="22"/>
    </location>
</feature>
<comment type="caution">
    <text evidence="8">The sequence shown here is derived from an EMBL/GenBank/DDBJ whole genome shotgun (WGS) entry which is preliminary data.</text>
</comment>
<dbReference type="Gene3D" id="3.30.110.10">
    <property type="entry name" value="Translation initiation factor 3 (IF-3), C-terminal domain"/>
    <property type="match status" value="1"/>
</dbReference>
<feature type="chain" id="PRO_5047120780" description="Translation initiation factor IF-3" evidence="5">
    <location>
        <begin position="23"/>
        <end position="361"/>
    </location>
</feature>
<evidence type="ECO:0000256" key="1">
    <source>
        <dbReference type="ARBA" id="ARBA00005439"/>
    </source>
</evidence>
<evidence type="ECO:0000313" key="9">
    <source>
        <dbReference type="Proteomes" id="UP001189429"/>
    </source>
</evidence>
<dbReference type="InterPro" id="IPR001288">
    <property type="entry name" value="Translation_initiation_fac_3"/>
</dbReference>
<dbReference type="Pfam" id="PF05198">
    <property type="entry name" value="IF3_N"/>
    <property type="match status" value="1"/>
</dbReference>
<dbReference type="Proteomes" id="UP001189429">
    <property type="component" value="Unassembled WGS sequence"/>
</dbReference>
<proteinExistence type="inferred from homology"/>
<evidence type="ECO:0000256" key="4">
    <source>
        <dbReference type="SAM" id="MobiDB-lite"/>
    </source>
</evidence>
<dbReference type="SUPFAM" id="SSF55200">
    <property type="entry name" value="Translation initiation factor IF3, C-terminal domain"/>
    <property type="match status" value="1"/>
</dbReference>
<evidence type="ECO:0000256" key="3">
    <source>
        <dbReference type="ARBA" id="ARBA00022917"/>
    </source>
</evidence>
<feature type="domain" description="Translation initiation factor 3 N-terminal" evidence="7">
    <location>
        <begin position="49"/>
        <end position="123"/>
    </location>
</feature>
<accession>A0ABN9WBR9</accession>
<protein>
    <recommendedName>
        <fullName evidence="10">Translation initiation factor IF-3</fullName>
    </recommendedName>
</protein>
<dbReference type="InterPro" id="IPR036787">
    <property type="entry name" value="T_IF-3_N_sf"/>
</dbReference>
<dbReference type="InterPro" id="IPR036788">
    <property type="entry name" value="T_IF-3_C_sf"/>
</dbReference>
<gene>
    <name evidence="8" type="ORF">PCOR1329_LOCUS64775</name>
</gene>
<name>A0ABN9WBR9_9DINO</name>
<keyword evidence="9" id="KW-1185">Reference proteome</keyword>
<dbReference type="EMBL" id="CAUYUJ010018278">
    <property type="protein sequence ID" value="CAK0882185.1"/>
    <property type="molecule type" value="Genomic_DNA"/>
</dbReference>
<dbReference type="InterPro" id="IPR019815">
    <property type="entry name" value="Translation_initiation_fac_3_C"/>
</dbReference>
<dbReference type="NCBIfam" id="TIGR00168">
    <property type="entry name" value="infC"/>
    <property type="match status" value="1"/>
</dbReference>
<dbReference type="PANTHER" id="PTHR10938:SF0">
    <property type="entry name" value="TRANSLATION INITIATION FACTOR IF-3, MITOCHONDRIAL"/>
    <property type="match status" value="1"/>
</dbReference>
<feature type="domain" description="Translation initiation factor 3 C-terminal" evidence="6">
    <location>
        <begin position="133"/>
        <end position="201"/>
    </location>
</feature>
<sequence length="361" mass="39859">MARRAVRAGLCASLLSVPSLLSFVPGVRPHIRGGLLARRAESVTKEIVVNERIPSAEVRIIGMWNDETKEMEDANDVMPLSTALQLAKQMQMDVLCTNTNADPPLVKIMDEKRYLIMEKREAKVRERAAQAPKVKEVKLTYNIGDGDIQTKIRSIRQWLAKDSRQQVKVRMMMKGRTRMFEAQARDVLTRFREDLAQEAKVPGVDRGVPWVTKDGRGDLTMMLGKGPDPTILKKLKEEGRLPTPSQSAPSEVMAAAGADATEEASKASKASTASTEPKEVQEILDEIQEMREELLECGIDPGQIDAEEEMKELQKRLTTARSKIAARALGAGAARARRGPPALALAGSCAAFAVLLRPRRR</sequence>
<keyword evidence="5" id="KW-0732">Signal</keyword>
<evidence type="ECO:0000256" key="2">
    <source>
        <dbReference type="ARBA" id="ARBA00022540"/>
    </source>
</evidence>
<dbReference type="PANTHER" id="PTHR10938">
    <property type="entry name" value="TRANSLATION INITIATION FACTOR IF-3"/>
    <property type="match status" value="1"/>
</dbReference>
<dbReference type="Gene3D" id="3.10.20.80">
    <property type="entry name" value="Translation initiation factor 3 (IF-3), N-terminal domain"/>
    <property type="match status" value="1"/>
</dbReference>
<evidence type="ECO:0000259" key="6">
    <source>
        <dbReference type="Pfam" id="PF00707"/>
    </source>
</evidence>
<organism evidence="8 9">
    <name type="scientific">Prorocentrum cordatum</name>
    <dbReference type="NCBI Taxonomy" id="2364126"/>
    <lineage>
        <taxon>Eukaryota</taxon>
        <taxon>Sar</taxon>
        <taxon>Alveolata</taxon>
        <taxon>Dinophyceae</taxon>
        <taxon>Prorocentrales</taxon>
        <taxon>Prorocentraceae</taxon>
        <taxon>Prorocentrum</taxon>
    </lineage>
</organism>
<comment type="similarity">
    <text evidence="1">Belongs to the IF-3 family.</text>
</comment>
<evidence type="ECO:0000259" key="7">
    <source>
        <dbReference type="Pfam" id="PF05198"/>
    </source>
</evidence>
<keyword evidence="3" id="KW-0648">Protein biosynthesis</keyword>
<dbReference type="Pfam" id="PF00707">
    <property type="entry name" value="IF3_C"/>
    <property type="match status" value="1"/>
</dbReference>